<organism evidence="1">
    <name type="scientific">viral metagenome</name>
    <dbReference type="NCBI Taxonomy" id="1070528"/>
    <lineage>
        <taxon>unclassified sequences</taxon>
        <taxon>metagenomes</taxon>
        <taxon>organismal metagenomes</taxon>
    </lineage>
</organism>
<reference evidence="1" key="1">
    <citation type="submission" date="2020-03" db="EMBL/GenBank/DDBJ databases">
        <title>The deep terrestrial virosphere.</title>
        <authorList>
            <person name="Holmfeldt K."/>
            <person name="Nilsson E."/>
            <person name="Simone D."/>
            <person name="Lopez-Fernandez M."/>
            <person name="Wu X."/>
            <person name="de Brujin I."/>
            <person name="Lundin D."/>
            <person name="Andersson A."/>
            <person name="Bertilsson S."/>
            <person name="Dopson M."/>
        </authorList>
    </citation>
    <scope>NUCLEOTIDE SEQUENCE</scope>
    <source>
        <strain evidence="2">MM415A01788</strain>
        <strain evidence="1">MM415B00353</strain>
    </source>
</reference>
<gene>
    <name evidence="2" type="ORF">MM415A01788_0003</name>
    <name evidence="1" type="ORF">MM415B00353_0054</name>
</gene>
<protein>
    <submittedName>
        <fullName evidence="1">Uncharacterized protein</fullName>
    </submittedName>
</protein>
<proteinExistence type="predicted"/>
<evidence type="ECO:0000313" key="1">
    <source>
        <dbReference type="EMBL" id="QJA66407.1"/>
    </source>
</evidence>
<dbReference type="EMBL" id="MT142161">
    <property type="protein sequence ID" value="QJA75394.1"/>
    <property type="molecule type" value="Genomic_DNA"/>
</dbReference>
<name>A0A6M3JBR3_9ZZZZ</name>
<dbReference type="AlphaFoldDB" id="A0A6M3JBR3"/>
<sequence length="180" mass="21244">MANEGHVIIKKQAYREHPRPHLIFFSKKVDVDKNGNPNNRPAWQMPRHVESLQENVNYKKKALEDGFVPQESIKTWKTILEKEEKRLCDILESKDASEKIINDDREFWQKKYKEMGDKISQNTPTETDYHKKRPNPHKIANMEKSVFEDGMTFQQYKSAWQCIGRALDEDSNIANLVRDI</sequence>
<dbReference type="EMBL" id="MT141554">
    <property type="protein sequence ID" value="QJA66407.1"/>
    <property type="molecule type" value="Genomic_DNA"/>
</dbReference>
<accession>A0A6M3JBR3</accession>
<evidence type="ECO:0000313" key="2">
    <source>
        <dbReference type="EMBL" id="QJA75394.1"/>
    </source>
</evidence>